<dbReference type="Proteomes" id="UP000184480">
    <property type="component" value="Unassembled WGS sequence"/>
</dbReference>
<dbReference type="InterPro" id="IPR029058">
    <property type="entry name" value="AB_hydrolase_fold"/>
</dbReference>
<evidence type="ECO:0000256" key="1">
    <source>
        <dbReference type="ARBA" id="ARBA00022729"/>
    </source>
</evidence>
<dbReference type="OrthoDB" id="9764953at2"/>
<dbReference type="PANTHER" id="PTHR43037:SF1">
    <property type="entry name" value="BLL1128 PROTEIN"/>
    <property type="match status" value="1"/>
</dbReference>
<dbReference type="Gene3D" id="3.40.50.1820">
    <property type="entry name" value="alpha/beta hydrolase"/>
    <property type="match status" value="1"/>
</dbReference>
<feature type="domain" description="Phospholipase/carboxylesterase/thioesterase" evidence="3">
    <location>
        <begin position="45"/>
        <end position="241"/>
    </location>
</feature>
<reference evidence="5" key="1">
    <citation type="submission" date="2016-11" db="EMBL/GenBank/DDBJ databases">
        <authorList>
            <person name="Varghese N."/>
            <person name="Submissions S."/>
        </authorList>
    </citation>
    <scope>NUCLEOTIDE SEQUENCE [LARGE SCALE GENOMIC DNA]</scope>
    <source>
        <strain evidence="5">DSM 27370</strain>
    </source>
</reference>
<dbReference type="ESTHER" id="9bact-a0a1m5egw2">
    <property type="family name" value="5_AlphaBeta_hydrolase"/>
</dbReference>
<accession>A0A1M5EGW2</accession>
<dbReference type="InterPro" id="IPR050955">
    <property type="entry name" value="Plant_Biomass_Hydrol_Est"/>
</dbReference>
<dbReference type="GO" id="GO:0016787">
    <property type="term" value="F:hydrolase activity"/>
    <property type="evidence" value="ECO:0007669"/>
    <property type="project" value="InterPro"/>
</dbReference>
<dbReference type="STRING" id="1346286.SAMN05444362_11032"/>
<organism evidence="4 5">
    <name type="scientific">Dysgonomonas macrotermitis</name>
    <dbReference type="NCBI Taxonomy" id="1346286"/>
    <lineage>
        <taxon>Bacteria</taxon>
        <taxon>Pseudomonadati</taxon>
        <taxon>Bacteroidota</taxon>
        <taxon>Bacteroidia</taxon>
        <taxon>Bacteroidales</taxon>
        <taxon>Dysgonomonadaceae</taxon>
        <taxon>Dysgonomonas</taxon>
    </lineage>
</organism>
<dbReference type="InterPro" id="IPR003140">
    <property type="entry name" value="PLipase/COase/thioEstase"/>
</dbReference>
<dbReference type="AlphaFoldDB" id="A0A1M5EGW2"/>
<sequence length="254" mass="28701">MRKVFFSLVFLLVSIYSFAQFTSASYMSNGFTLPYQVMFPQNYDESKAYPLVILLHGAGERGNDNEKQLTHGKQFLIDNFQSTYPAIVIAPQCPLESYWSNVERHQVGRKMSMTFGLTDQPTAAMSTLMNLIQNWVSSGSVNTRQVYIGGLSMGGMGTLELLWRMPQTFTAAFAICGGSDLDKLPVYAKHTPLWLFHGDADVVVSVNNSRNINKRLLELGGEVKYTEYPGVNHNSWENAFQEKELASWLFQHKK</sequence>
<keyword evidence="5" id="KW-1185">Reference proteome</keyword>
<evidence type="ECO:0000313" key="5">
    <source>
        <dbReference type="Proteomes" id="UP000184480"/>
    </source>
</evidence>
<protein>
    <submittedName>
        <fullName evidence="4">Phospholipase/Carboxylesterase</fullName>
    </submittedName>
</protein>
<evidence type="ECO:0000313" key="4">
    <source>
        <dbReference type="EMBL" id="SHF78469.1"/>
    </source>
</evidence>
<dbReference type="RefSeq" id="WP_062182242.1">
    <property type="nucleotide sequence ID" value="NZ_BBXL01000016.1"/>
</dbReference>
<keyword evidence="1 2" id="KW-0732">Signal</keyword>
<dbReference type="SUPFAM" id="SSF53474">
    <property type="entry name" value="alpha/beta-Hydrolases"/>
    <property type="match status" value="1"/>
</dbReference>
<dbReference type="PANTHER" id="PTHR43037">
    <property type="entry name" value="UNNAMED PRODUCT-RELATED"/>
    <property type="match status" value="1"/>
</dbReference>
<evidence type="ECO:0000259" key="3">
    <source>
        <dbReference type="Pfam" id="PF02230"/>
    </source>
</evidence>
<evidence type="ECO:0000256" key="2">
    <source>
        <dbReference type="SAM" id="SignalP"/>
    </source>
</evidence>
<feature type="chain" id="PRO_5009909842" evidence="2">
    <location>
        <begin position="20"/>
        <end position="254"/>
    </location>
</feature>
<proteinExistence type="predicted"/>
<dbReference type="EMBL" id="FQUC01000010">
    <property type="protein sequence ID" value="SHF78469.1"/>
    <property type="molecule type" value="Genomic_DNA"/>
</dbReference>
<feature type="signal peptide" evidence="2">
    <location>
        <begin position="1"/>
        <end position="19"/>
    </location>
</feature>
<dbReference type="Pfam" id="PF02230">
    <property type="entry name" value="Abhydrolase_2"/>
    <property type="match status" value="1"/>
</dbReference>
<gene>
    <name evidence="4" type="ORF">SAMN05444362_11032</name>
</gene>
<name>A0A1M5EGW2_9BACT</name>